<accession>A0AAQ3KVW1</accession>
<evidence type="ECO:0000313" key="2">
    <source>
        <dbReference type="Proteomes" id="UP001327560"/>
    </source>
</evidence>
<dbReference type="EMBL" id="CP136897">
    <property type="protein sequence ID" value="WOL16032.1"/>
    <property type="molecule type" value="Genomic_DNA"/>
</dbReference>
<name>A0AAQ3KVW1_9LILI</name>
<dbReference type="InterPro" id="IPR011989">
    <property type="entry name" value="ARM-like"/>
</dbReference>
<dbReference type="PANTHER" id="PTHR33115">
    <property type="entry name" value="ARM REPEAT SUPERFAMILY PROTEIN"/>
    <property type="match status" value="1"/>
</dbReference>
<gene>
    <name evidence="1" type="ORF">Cni_G24814</name>
</gene>
<evidence type="ECO:0000313" key="1">
    <source>
        <dbReference type="EMBL" id="WOL16032.1"/>
    </source>
</evidence>
<organism evidence="1 2">
    <name type="scientific">Canna indica</name>
    <name type="common">Indian-shot</name>
    <dbReference type="NCBI Taxonomy" id="4628"/>
    <lineage>
        <taxon>Eukaryota</taxon>
        <taxon>Viridiplantae</taxon>
        <taxon>Streptophyta</taxon>
        <taxon>Embryophyta</taxon>
        <taxon>Tracheophyta</taxon>
        <taxon>Spermatophyta</taxon>
        <taxon>Magnoliopsida</taxon>
        <taxon>Liliopsida</taxon>
        <taxon>Zingiberales</taxon>
        <taxon>Cannaceae</taxon>
        <taxon>Canna</taxon>
    </lineage>
</organism>
<dbReference type="AlphaFoldDB" id="A0AAQ3KVW1"/>
<evidence type="ECO:0008006" key="3">
    <source>
        <dbReference type="Google" id="ProtNLM"/>
    </source>
</evidence>
<dbReference type="Gene3D" id="1.25.10.10">
    <property type="entry name" value="Leucine-rich Repeat Variant"/>
    <property type="match status" value="1"/>
</dbReference>
<sequence>MEQSIHGEPGAIPLQILEQCSVNGGRSIKLGDNYGFHQDHIEDVEAPERQLTLFALRLAVLEKAASGLGTLGFIWATVDLLGGFAIALEKDFWCITIILLIEGARIFSRSHELEWQHQATGPSRRPAARAFELSSPAAGFSFRSLKLVFRPLSVRTSSIVSGVDPRSQDGMSSPPRWGMWQSSGDVSLLRFSGWVFLSRNASRVLYWLQLLAAAACISLSLARLAQQDFGWLRPDDPDKKNRKAALNMFYSLALAEALLFLAEKAYWEWKVTHRRLLEEVNRECHLGDAGVVSIKRFFYDAYSKCVEGTIFGGLKMDLVTFAEELLGSISRDEQLIGVRILLQFSTSHRFSAGTLRKLGTSTAVIERLIEMLNWKNPAEIKRSAAVIVSKLAGKRQNALRVAGIPGAMESFSSLLHTGQCSSNSRTDEVTHLSAAATDDHETSKFVVFNHLGLSILKKLANDHDNCGKIGNTRGLLAKIIGFTGGSGSAERLGRSESSTEQQVKAVKRSLQGDTAAREKHLPLQKLGIEVLTSLAMDEAAREQIGNTGGVIKELLRVFFAEGFTQQQRTVKVEAGEALAMLATESKNNCARIVKETRVVERLVQALDESVPGIKAARILCNLCMYAGEDDLFCFREVTAGIGVILNAIMTAEMELLEASLGLSAQVFKFMDAEEFAEKLQDLNISEVDFGGKLVQILHQYNWPSIKVPRMRSFVIEIAIWMMNSDRKYIKLLRDVGMEKELKCVAETTSELECFNVFSGSVGLSRHGTPLCSFVDAALELMMTTS</sequence>
<dbReference type="SUPFAM" id="SSF48371">
    <property type="entry name" value="ARM repeat"/>
    <property type="match status" value="1"/>
</dbReference>
<dbReference type="PANTHER" id="PTHR33115:SF50">
    <property type="entry name" value="ARM REPEAT SUPERFAMILY PROTEIN"/>
    <property type="match status" value="1"/>
</dbReference>
<reference evidence="1 2" key="1">
    <citation type="submission" date="2023-10" db="EMBL/GenBank/DDBJ databases">
        <title>Chromosome-scale genome assembly provides insights into flower coloration mechanisms of Canna indica.</title>
        <authorList>
            <person name="Li C."/>
        </authorList>
    </citation>
    <scope>NUCLEOTIDE SEQUENCE [LARGE SCALE GENOMIC DNA]</scope>
    <source>
        <tissue evidence="1">Flower</tissue>
    </source>
</reference>
<protein>
    <recommendedName>
        <fullName evidence="3">ARM repeat superfamily protein</fullName>
    </recommendedName>
</protein>
<proteinExistence type="predicted"/>
<dbReference type="InterPro" id="IPR016024">
    <property type="entry name" value="ARM-type_fold"/>
</dbReference>
<dbReference type="Proteomes" id="UP001327560">
    <property type="component" value="Chromosome 8"/>
</dbReference>
<keyword evidence="2" id="KW-1185">Reference proteome</keyword>